<accession>A0A5D4GUR7</accession>
<sequence>MPYDAIIIGGSYAGLSAALPLVRARRTVLVIDAGLRRNRFADASHGFFGQDGSDPSAMVADAKAQLLRYDTVEWRDGTAVSARASGRLFAVTTDSGDEFEARRLILATGVRDELPDVPGLAERWGRSVFHCPYCHGYELNQGRIGVLASSALSIHHALMLPDWGMTTFFVNDAFEPDEGQLAQLNERGVTLVYGKVARVEGERAAIVMTDGSAWPCDGLFVLAKTQVASLVAEQLGCRLEESPVGQFIWTDALKQTSIAGVFACGDGARGAGSVPLAVGDGALAGTSAHRTLMFGL</sequence>
<dbReference type="InterPro" id="IPR036188">
    <property type="entry name" value="FAD/NAD-bd_sf"/>
</dbReference>
<dbReference type="InterPro" id="IPR023753">
    <property type="entry name" value="FAD/NAD-binding_dom"/>
</dbReference>
<protein>
    <recommendedName>
        <fullName evidence="1">Thioredoxin reductase</fullName>
    </recommendedName>
</protein>
<gene>
    <name evidence="5" type="ORF">FY036_16525</name>
</gene>
<evidence type="ECO:0000313" key="5">
    <source>
        <dbReference type="EMBL" id="TYR31035.1"/>
    </source>
</evidence>
<comment type="caution">
    <text evidence="5">The sequence shown here is derived from an EMBL/GenBank/DDBJ whole genome shotgun (WGS) entry which is preliminary data.</text>
</comment>
<name>A0A5D4GUR7_9HYPH</name>
<evidence type="ECO:0000256" key="1">
    <source>
        <dbReference type="ARBA" id="ARBA00018719"/>
    </source>
</evidence>
<proteinExistence type="predicted"/>
<dbReference type="PRINTS" id="PR00368">
    <property type="entry name" value="FADPNR"/>
</dbReference>
<keyword evidence="2" id="KW-0285">Flavoprotein</keyword>
<keyword evidence="6" id="KW-1185">Reference proteome</keyword>
<dbReference type="AlphaFoldDB" id="A0A5D4GUR7"/>
<dbReference type="OrthoDB" id="9786503at2"/>
<evidence type="ECO:0000313" key="6">
    <source>
        <dbReference type="Proteomes" id="UP000323258"/>
    </source>
</evidence>
<keyword evidence="3" id="KW-0560">Oxidoreductase</keyword>
<evidence type="ECO:0000256" key="3">
    <source>
        <dbReference type="ARBA" id="ARBA00023002"/>
    </source>
</evidence>
<dbReference type="SUPFAM" id="SSF51905">
    <property type="entry name" value="FAD/NAD(P)-binding domain"/>
    <property type="match status" value="1"/>
</dbReference>
<dbReference type="EMBL" id="VSZS01000065">
    <property type="protein sequence ID" value="TYR31035.1"/>
    <property type="molecule type" value="Genomic_DNA"/>
</dbReference>
<reference evidence="5 6" key="1">
    <citation type="submission" date="2019-08" db="EMBL/GenBank/DDBJ databases">
        <authorList>
            <person name="Seo Y.L."/>
        </authorList>
    </citation>
    <scope>NUCLEOTIDE SEQUENCE [LARGE SCALE GENOMIC DNA]</scope>
    <source>
        <strain evidence="5 6">MaA-C15</strain>
    </source>
</reference>
<organism evidence="5 6">
    <name type="scientific">Neoaquamicrobium microcysteis</name>
    <dbReference type="NCBI Taxonomy" id="2682781"/>
    <lineage>
        <taxon>Bacteria</taxon>
        <taxon>Pseudomonadati</taxon>
        <taxon>Pseudomonadota</taxon>
        <taxon>Alphaproteobacteria</taxon>
        <taxon>Hyphomicrobiales</taxon>
        <taxon>Phyllobacteriaceae</taxon>
        <taxon>Neoaquamicrobium</taxon>
    </lineage>
</organism>
<evidence type="ECO:0000256" key="2">
    <source>
        <dbReference type="ARBA" id="ARBA00022630"/>
    </source>
</evidence>
<dbReference type="RefSeq" id="WP_148915836.1">
    <property type="nucleotide sequence ID" value="NZ_VSZS01000065.1"/>
</dbReference>
<dbReference type="PRINTS" id="PR00469">
    <property type="entry name" value="PNDRDTASEII"/>
</dbReference>
<reference evidence="5 6" key="2">
    <citation type="submission" date="2019-09" db="EMBL/GenBank/DDBJ databases">
        <title>Mesorhizobium sp. MaA-C15 isolated from Microcystis aeruginosa.</title>
        <authorList>
            <person name="Jeong S.E."/>
            <person name="Jin H.M."/>
            <person name="Jeon C.O."/>
        </authorList>
    </citation>
    <scope>NUCLEOTIDE SEQUENCE [LARGE SCALE GENOMIC DNA]</scope>
    <source>
        <strain evidence="5 6">MaA-C15</strain>
    </source>
</reference>
<dbReference type="PANTHER" id="PTHR48105">
    <property type="entry name" value="THIOREDOXIN REDUCTASE 1-RELATED-RELATED"/>
    <property type="match status" value="1"/>
</dbReference>
<dbReference type="InterPro" id="IPR050097">
    <property type="entry name" value="Ferredoxin-NADP_redctase_2"/>
</dbReference>
<dbReference type="Proteomes" id="UP000323258">
    <property type="component" value="Unassembled WGS sequence"/>
</dbReference>
<dbReference type="Pfam" id="PF07992">
    <property type="entry name" value="Pyr_redox_2"/>
    <property type="match status" value="1"/>
</dbReference>
<evidence type="ECO:0000259" key="4">
    <source>
        <dbReference type="Pfam" id="PF07992"/>
    </source>
</evidence>
<dbReference type="Gene3D" id="3.50.50.60">
    <property type="entry name" value="FAD/NAD(P)-binding domain"/>
    <property type="match status" value="2"/>
</dbReference>
<feature type="domain" description="FAD/NAD(P)-binding" evidence="4">
    <location>
        <begin position="3"/>
        <end position="281"/>
    </location>
</feature>
<dbReference type="GO" id="GO:0016491">
    <property type="term" value="F:oxidoreductase activity"/>
    <property type="evidence" value="ECO:0007669"/>
    <property type="project" value="UniProtKB-KW"/>
</dbReference>